<reference evidence="7 8" key="1">
    <citation type="submission" date="2018-04" db="EMBL/GenBank/DDBJ databases">
        <title>Genomic Encyclopedia of Archaeal and Bacterial Type Strains, Phase II (KMG-II): from individual species to whole genera.</title>
        <authorList>
            <person name="Goeker M."/>
        </authorList>
    </citation>
    <scope>NUCLEOTIDE SEQUENCE [LARGE SCALE GENOMIC DNA]</scope>
    <source>
        <strain evidence="7 8">DSM 25731</strain>
    </source>
</reference>
<keyword evidence="2 4" id="KW-0479">Metal-binding</keyword>
<keyword evidence="8" id="KW-1185">Reference proteome</keyword>
<keyword evidence="3 4" id="KW-0408">Iron</keyword>
<dbReference type="RefSeq" id="WP_146169722.1">
    <property type="nucleotide sequence ID" value="NZ_QBKT01000001.1"/>
</dbReference>
<dbReference type="GO" id="GO:0046872">
    <property type="term" value="F:metal ion binding"/>
    <property type="evidence" value="ECO:0007669"/>
    <property type="project" value="UniProtKB-KW"/>
</dbReference>
<evidence type="ECO:0000256" key="1">
    <source>
        <dbReference type="ARBA" id="ARBA00022617"/>
    </source>
</evidence>
<organism evidence="7 8">
    <name type="scientific">Kordia periserrulae</name>
    <dbReference type="NCBI Taxonomy" id="701523"/>
    <lineage>
        <taxon>Bacteria</taxon>
        <taxon>Pseudomonadati</taxon>
        <taxon>Bacteroidota</taxon>
        <taxon>Flavobacteriia</taxon>
        <taxon>Flavobacteriales</taxon>
        <taxon>Flavobacteriaceae</taxon>
        <taxon>Kordia</taxon>
    </lineage>
</organism>
<dbReference type="OrthoDB" id="955119at2"/>
<evidence type="ECO:0000313" key="7">
    <source>
        <dbReference type="EMBL" id="PTX64199.1"/>
    </source>
</evidence>
<keyword evidence="5" id="KW-0472">Membrane</keyword>
<evidence type="ECO:0000256" key="3">
    <source>
        <dbReference type="ARBA" id="ARBA00023004"/>
    </source>
</evidence>
<evidence type="ECO:0000259" key="6">
    <source>
        <dbReference type="PROSITE" id="PS51007"/>
    </source>
</evidence>
<dbReference type="Gene3D" id="1.10.760.10">
    <property type="entry name" value="Cytochrome c-like domain"/>
    <property type="match status" value="1"/>
</dbReference>
<proteinExistence type="predicted"/>
<feature type="transmembrane region" description="Helical" evidence="5">
    <location>
        <begin position="6"/>
        <end position="24"/>
    </location>
</feature>
<dbReference type="AlphaFoldDB" id="A0A2T6C799"/>
<keyword evidence="5" id="KW-0812">Transmembrane</keyword>
<sequence length="134" mass="15071">MKAAVSIFVFLIAAGMAIVFILSVKESEKITKTQPILICGYTFLEEHLTEAQKQGEALFKIKCAACHKLDAQSTGPPLRSVKARYEEEKEISIDSFLSVRRASFTEIFNSKERKCLIPPEITNADIQNILQYTQ</sequence>
<dbReference type="EMBL" id="QBKT01000001">
    <property type="protein sequence ID" value="PTX64199.1"/>
    <property type="molecule type" value="Genomic_DNA"/>
</dbReference>
<evidence type="ECO:0000256" key="4">
    <source>
        <dbReference type="PROSITE-ProRule" id="PRU00433"/>
    </source>
</evidence>
<evidence type="ECO:0000256" key="5">
    <source>
        <dbReference type="SAM" id="Phobius"/>
    </source>
</evidence>
<keyword evidence="1 4" id="KW-0349">Heme</keyword>
<dbReference type="PROSITE" id="PS51007">
    <property type="entry name" value="CYTC"/>
    <property type="match status" value="1"/>
</dbReference>
<keyword evidence="5" id="KW-1133">Transmembrane helix</keyword>
<accession>A0A2T6C799</accession>
<dbReference type="Proteomes" id="UP000244090">
    <property type="component" value="Unassembled WGS sequence"/>
</dbReference>
<dbReference type="GO" id="GO:0009055">
    <property type="term" value="F:electron transfer activity"/>
    <property type="evidence" value="ECO:0007669"/>
    <property type="project" value="InterPro"/>
</dbReference>
<protein>
    <submittedName>
        <fullName evidence="7">Cbb3-type cytochrome c oxidase subunit III</fullName>
    </submittedName>
</protein>
<dbReference type="InterPro" id="IPR036909">
    <property type="entry name" value="Cyt_c-like_dom_sf"/>
</dbReference>
<name>A0A2T6C799_9FLAO</name>
<evidence type="ECO:0000313" key="8">
    <source>
        <dbReference type="Proteomes" id="UP000244090"/>
    </source>
</evidence>
<feature type="domain" description="Cytochrome c" evidence="6">
    <location>
        <begin position="50"/>
        <end position="134"/>
    </location>
</feature>
<comment type="caution">
    <text evidence="7">The sequence shown here is derived from an EMBL/GenBank/DDBJ whole genome shotgun (WGS) entry which is preliminary data.</text>
</comment>
<dbReference type="GO" id="GO:0020037">
    <property type="term" value="F:heme binding"/>
    <property type="evidence" value="ECO:0007669"/>
    <property type="project" value="InterPro"/>
</dbReference>
<dbReference type="Pfam" id="PF00034">
    <property type="entry name" value="Cytochrom_C"/>
    <property type="match status" value="1"/>
</dbReference>
<evidence type="ECO:0000256" key="2">
    <source>
        <dbReference type="ARBA" id="ARBA00022723"/>
    </source>
</evidence>
<dbReference type="InterPro" id="IPR009056">
    <property type="entry name" value="Cyt_c-like_dom"/>
</dbReference>
<gene>
    <name evidence="7" type="ORF">C8N46_101810</name>
</gene>
<dbReference type="SUPFAM" id="SSF46626">
    <property type="entry name" value="Cytochrome c"/>
    <property type="match status" value="1"/>
</dbReference>